<reference evidence="2" key="1">
    <citation type="journal article" date="2014" name="Front. Microbiol.">
        <title>High frequency of phylogenetically diverse reductive dehalogenase-homologous genes in deep subseafloor sedimentary metagenomes.</title>
        <authorList>
            <person name="Kawai M."/>
            <person name="Futagami T."/>
            <person name="Toyoda A."/>
            <person name="Takaki Y."/>
            <person name="Nishi S."/>
            <person name="Hori S."/>
            <person name="Arai W."/>
            <person name="Tsubouchi T."/>
            <person name="Morono Y."/>
            <person name="Uchiyama I."/>
            <person name="Ito T."/>
            <person name="Fujiyama A."/>
            <person name="Inagaki F."/>
            <person name="Takami H."/>
        </authorList>
    </citation>
    <scope>NUCLEOTIDE SEQUENCE</scope>
    <source>
        <strain evidence="2">Expedition CK06-06</strain>
    </source>
</reference>
<evidence type="ECO:0000256" key="1">
    <source>
        <dbReference type="SAM" id="Phobius"/>
    </source>
</evidence>
<dbReference type="EMBL" id="BARV01002887">
    <property type="protein sequence ID" value="GAH97234.1"/>
    <property type="molecule type" value="Genomic_DNA"/>
</dbReference>
<feature type="transmembrane region" description="Helical" evidence="1">
    <location>
        <begin position="46"/>
        <end position="67"/>
    </location>
</feature>
<keyword evidence="1" id="KW-1133">Transmembrane helix</keyword>
<name>X1L469_9ZZZZ</name>
<keyword evidence="1" id="KW-0812">Transmembrane</keyword>
<gene>
    <name evidence="2" type="ORF">S06H3_07194</name>
</gene>
<organism evidence="2">
    <name type="scientific">marine sediment metagenome</name>
    <dbReference type="NCBI Taxonomy" id="412755"/>
    <lineage>
        <taxon>unclassified sequences</taxon>
        <taxon>metagenomes</taxon>
        <taxon>ecological metagenomes</taxon>
    </lineage>
</organism>
<dbReference type="AlphaFoldDB" id="X1L469"/>
<feature type="transmembrane region" description="Helical" evidence="1">
    <location>
        <begin position="73"/>
        <end position="99"/>
    </location>
</feature>
<accession>X1L469</accession>
<comment type="caution">
    <text evidence="2">The sequence shown here is derived from an EMBL/GenBank/DDBJ whole genome shotgun (WGS) entry which is preliminary data.</text>
</comment>
<sequence length="110" mass="12079">MSTAQKQVNGHPEGADFKEYLLSEYSNIAQAHFKTIETISTFFRNYLVIVSIPISVLAILISIFAGAEALRTIVLIRVPLSVILLAVSLAGVGVLLYIVNLRMDAILYAR</sequence>
<evidence type="ECO:0000313" key="2">
    <source>
        <dbReference type="EMBL" id="GAH97234.1"/>
    </source>
</evidence>
<feature type="non-terminal residue" evidence="2">
    <location>
        <position position="110"/>
    </location>
</feature>
<proteinExistence type="predicted"/>
<keyword evidence="1" id="KW-0472">Membrane</keyword>
<protein>
    <submittedName>
        <fullName evidence="2">Uncharacterized protein</fullName>
    </submittedName>
</protein>